<dbReference type="Pfam" id="PF20665">
    <property type="entry name" value="Zw10_middle"/>
    <property type="match status" value="1"/>
</dbReference>
<protein>
    <recommendedName>
        <fullName evidence="6">Retrograde transport protein Dsl1 C-terminal domain-containing protein</fullName>
    </recommendedName>
</protein>
<feature type="compositionally biased region" description="Basic and acidic residues" evidence="1">
    <location>
        <begin position="1052"/>
        <end position="1065"/>
    </location>
</feature>
<evidence type="ECO:0000259" key="3">
    <source>
        <dbReference type="Pfam" id="PF22766"/>
    </source>
</evidence>
<feature type="region of interest" description="Disordered" evidence="1">
    <location>
        <begin position="868"/>
        <end position="1302"/>
    </location>
</feature>
<organism evidence="4 5">
    <name type="scientific">Umbelopsis vinacea</name>
    <dbReference type="NCBI Taxonomy" id="44442"/>
    <lineage>
        <taxon>Eukaryota</taxon>
        <taxon>Fungi</taxon>
        <taxon>Fungi incertae sedis</taxon>
        <taxon>Mucoromycota</taxon>
        <taxon>Mucoromycotina</taxon>
        <taxon>Umbelopsidomycetes</taxon>
        <taxon>Umbelopsidales</taxon>
        <taxon>Umbelopsidaceae</taxon>
        <taxon>Umbelopsis</taxon>
    </lineage>
</organism>
<dbReference type="EMBL" id="JAEPRA010000010">
    <property type="protein sequence ID" value="KAG2179564.1"/>
    <property type="molecule type" value="Genomic_DNA"/>
</dbReference>
<reference evidence="4" key="1">
    <citation type="submission" date="2020-12" db="EMBL/GenBank/DDBJ databases">
        <title>Metabolic potential, ecology and presence of endohyphal bacteria is reflected in genomic diversity of Mucoromycotina.</title>
        <authorList>
            <person name="Muszewska A."/>
            <person name="Okrasinska A."/>
            <person name="Steczkiewicz K."/>
            <person name="Drgas O."/>
            <person name="Orlowska M."/>
            <person name="Perlinska-Lenart U."/>
            <person name="Aleksandrzak-Piekarczyk T."/>
            <person name="Szatraj K."/>
            <person name="Zielenkiewicz U."/>
            <person name="Pilsyk S."/>
            <person name="Malc E."/>
            <person name="Mieczkowski P."/>
            <person name="Kruszewska J.S."/>
            <person name="Biernat P."/>
            <person name="Pawlowska J."/>
        </authorList>
    </citation>
    <scope>NUCLEOTIDE SEQUENCE</scope>
    <source>
        <strain evidence="4">WA0000051536</strain>
    </source>
</reference>
<feature type="compositionally biased region" description="Acidic residues" evidence="1">
    <location>
        <begin position="1379"/>
        <end position="1390"/>
    </location>
</feature>
<feature type="compositionally biased region" description="Acidic residues" evidence="1">
    <location>
        <begin position="868"/>
        <end position="881"/>
    </location>
</feature>
<keyword evidence="5" id="KW-1185">Reference proteome</keyword>
<feature type="region of interest" description="Disordered" evidence="1">
    <location>
        <begin position="39"/>
        <end position="59"/>
    </location>
</feature>
<feature type="compositionally biased region" description="Basic residues" evidence="1">
    <location>
        <begin position="40"/>
        <end position="58"/>
    </location>
</feature>
<dbReference type="GO" id="GO:0006888">
    <property type="term" value="P:endoplasmic reticulum to Golgi vesicle-mediated transport"/>
    <property type="evidence" value="ECO:0007669"/>
    <property type="project" value="TreeGrafter"/>
</dbReference>
<feature type="compositionally biased region" description="Basic and acidic residues" evidence="1">
    <location>
        <begin position="924"/>
        <end position="934"/>
    </location>
</feature>
<gene>
    <name evidence="4" type="ORF">INT44_006411</name>
</gene>
<feature type="compositionally biased region" description="Acidic residues" evidence="1">
    <location>
        <begin position="1099"/>
        <end position="1115"/>
    </location>
</feature>
<evidence type="ECO:0008006" key="6">
    <source>
        <dbReference type="Google" id="ProtNLM"/>
    </source>
</evidence>
<dbReference type="InterPro" id="IPR046362">
    <property type="entry name" value="Zw10/DSL1_C_sf"/>
</dbReference>
<feature type="compositionally biased region" description="Acidic residues" evidence="1">
    <location>
        <begin position="1160"/>
        <end position="1174"/>
    </location>
</feature>
<name>A0A8H7PS93_9FUNG</name>
<dbReference type="PANTHER" id="PTHR12205">
    <property type="entry name" value="CENTROMERE/KINETOCHORE PROTEIN ZW10"/>
    <property type="match status" value="1"/>
</dbReference>
<evidence type="ECO:0000313" key="4">
    <source>
        <dbReference type="EMBL" id="KAG2179564.1"/>
    </source>
</evidence>
<evidence type="ECO:0000313" key="5">
    <source>
        <dbReference type="Proteomes" id="UP000612746"/>
    </source>
</evidence>
<dbReference type="OrthoDB" id="534815at2759"/>
<feature type="compositionally biased region" description="Low complexity" evidence="1">
    <location>
        <begin position="1264"/>
        <end position="1273"/>
    </location>
</feature>
<dbReference type="GO" id="GO:0007094">
    <property type="term" value="P:mitotic spindle assembly checkpoint signaling"/>
    <property type="evidence" value="ECO:0007669"/>
    <property type="project" value="TreeGrafter"/>
</dbReference>
<proteinExistence type="predicted"/>
<dbReference type="Proteomes" id="UP000612746">
    <property type="component" value="Unassembled WGS sequence"/>
</dbReference>
<dbReference type="InterPro" id="IPR048344">
    <property type="entry name" value="Zw10_middle"/>
</dbReference>
<dbReference type="Gene3D" id="1.10.357.150">
    <property type="match status" value="1"/>
</dbReference>
<evidence type="ECO:0000259" key="2">
    <source>
        <dbReference type="Pfam" id="PF20665"/>
    </source>
</evidence>
<accession>A0A8H7PS93</accession>
<feature type="domain" description="ZW10 C-terminal helical" evidence="3">
    <location>
        <begin position="693"/>
        <end position="828"/>
    </location>
</feature>
<dbReference type="Pfam" id="PF22766">
    <property type="entry name" value="ZW10_C2"/>
    <property type="match status" value="1"/>
</dbReference>
<dbReference type="GO" id="GO:0005737">
    <property type="term" value="C:cytoplasm"/>
    <property type="evidence" value="ECO:0007669"/>
    <property type="project" value="GOC"/>
</dbReference>
<evidence type="ECO:0000256" key="1">
    <source>
        <dbReference type="SAM" id="MobiDB-lite"/>
    </source>
</evidence>
<sequence>MTYQYANFTSGSHSYNFNTEPLSSRLSLKEFNTFGAVGKNHSRFRRNPTSRSSHRRPHAAVPAPLQVVRHQLPVSNGFHFVHLPRSMADVFIESLISNAPGSVGSSATSLDRQELDALLDAIDRKTDSLEHMLFDTVKSSSDIFLNSWKDAHSTKSEVEVLLQDLDSLQREVYNDEDGIQIVVKSSLAEYGTIVDKVASNQNVIDSLELLVPIANQLKSVESHLRSGHLIQTQKQLEELETTVAERFGSGQWNRVNAAHVIRKQIQIVRTHLLEALENCIQRNITFSIQPRSVDEPSAAIDAIQMKVNYQFQSIDSSGTESDLAITLSQVFTCISDLGSLESYMAPLKKNVYRNVIVPLLEAPDRAWVVQVHQDSDGSATLDIKATRAKGESGDEDEVDPLRSVQNVDTVFDFFYNYMFGQSVQPKEQNLLFGNLIVPDTFELLKTYTLQPSIPSTIPKLNSYTEIANSVQTLEDKLIQFNFMANKDTASLSQFVNNIDRYFSLKLKGKILVNARRVMLRKIYDAEPTNDLGDGSQSTFVTQTPRLLLVLIQDTIDTAQQIAEQHPTSSTELWNAINELVDMYRALMPTFHGEAYTSDYSTAMLFRNDCYWLASHLTKLQSVNATKSQPLEISAQKLRQLGGIWYELTVRRVVSQVSHVLDRTEGFRNVTPDPRMAERTGQAVTDAVDLALRFSAMIQGVLSDDLFIQTITLISDEIIHRLISDIEEMHDIGDEESHIIARCLNSIMSLIDAFSRPGQPDATDSFVASHVKEWKKFWTLRTMLEMSFKDIMELFRDGELQSFETKELCDFLCSLFADTELRTANLQEIQRGYQSQKHTTSFNMPSASSHSNLLASNQLQSQTAWEPFDDTTMQDEPEDEGGWEPFDDHAAPDNEGWEPFDEQPISTQEPRGAQHASDDQAVENKGSDLGKRSFDHQPSTAHTEGWNLSDHENEDDHASNDGWNLSDHEEEPYVAPTEEPGLHHQQHQADIAPPSEEWNTSESKAEMGQAPNEELELPEDQHTEGWNLSDNDEELEYTSNEGLILPDQPQAADDTHKEEWTVSDHEQELDDASNEGLVLPDQQQPTADVPTERWNMSDHEAEDAPAEGWDLSDQEQETNHSPPAGQWEPHDAHIDKQARIDANDAHLKRIPESEAVKQPPQEEDESLWEPMDDPNSEDHEGWEAFGDDDTEPRHTFNNQGIESRHHNESPFASVLDQLSDKTASPKPSDSHEDNRRGDSFANLFGEMTGRASSPKQDHQIPRFGSPSIESSFSSLLGNIIGATPSPKPEQQAAKQASSGLGLPSLDAFGYASNRIAGEFTSVVGSMIGASSRPPQTQNAASPDRTSTPLHFESESSKPVLDHPKPKSKFDFVPQNTSDEPAGEEEGGWEDW</sequence>
<dbReference type="GO" id="GO:1990423">
    <property type="term" value="C:RZZ complex"/>
    <property type="evidence" value="ECO:0007669"/>
    <property type="project" value="TreeGrafter"/>
</dbReference>
<feature type="domain" description="Centromere/kinetochore protein zw10 middle" evidence="2">
    <location>
        <begin position="304"/>
        <end position="518"/>
    </location>
</feature>
<feature type="compositionally biased region" description="Polar residues" evidence="1">
    <location>
        <begin position="1331"/>
        <end position="1347"/>
    </location>
</feature>
<dbReference type="PANTHER" id="PTHR12205:SF0">
    <property type="entry name" value="CENTROMERE_KINETOCHORE PROTEIN ZW10 HOMOLOG"/>
    <property type="match status" value="1"/>
</dbReference>
<feature type="region of interest" description="Disordered" evidence="1">
    <location>
        <begin position="1325"/>
        <end position="1390"/>
    </location>
</feature>
<feature type="compositionally biased region" description="Basic and acidic residues" evidence="1">
    <location>
        <begin position="1350"/>
        <end position="1368"/>
    </location>
</feature>
<feature type="compositionally biased region" description="Basic and acidic residues" evidence="1">
    <location>
        <begin position="1127"/>
        <end position="1154"/>
    </location>
</feature>
<comment type="caution">
    <text evidence="4">The sequence shown here is derived from an EMBL/GenBank/DDBJ whole genome shotgun (WGS) entry which is preliminary data.</text>
</comment>
<feature type="compositionally biased region" description="Basic and acidic residues" evidence="1">
    <location>
        <begin position="1227"/>
        <end position="1237"/>
    </location>
</feature>
<feature type="compositionally biased region" description="Basic and acidic residues" evidence="1">
    <location>
        <begin position="948"/>
        <end position="958"/>
    </location>
</feature>
<dbReference type="InterPro" id="IPR055148">
    <property type="entry name" value="ZW10_C_2"/>
</dbReference>